<dbReference type="EMBL" id="JAMDMX010000076">
    <property type="protein sequence ID" value="MCY9695556.1"/>
    <property type="molecule type" value="Genomic_DNA"/>
</dbReference>
<sequence>MGWFIIGLPQGIMMYVPAILLFQVLPKESWVGYLNAFFLCLSIVSSYILSIKGSETSTKTYLSISAWGFVCSSVFLLLDISLWTVIVFMCVSSLFKPLQANSYTAHYYQLIGGMPLKENFRIESIVIRESVINIGRAAGVLLFMLTAGQIDHVWLPWIIVFVMLMQVGIRPLIHKSI</sequence>
<organism evidence="2 3">
    <name type="scientific">Paenibacillus alginolyticus</name>
    <dbReference type="NCBI Taxonomy" id="59839"/>
    <lineage>
        <taxon>Bacteria</taxon>
        <taxon>Bacillati</taxon>
        <taxon>Bacillota</taxon>
        <taxon>Bacilli</taxon>
        <taxon>Bacillales</taxon>
        <taxon>Paenibacillaceae</taxon>
        <taxon>Paenibacillus</taxon>
    </lineage>
</organism>
<reference evidence="2 3" key="1">
    <citation type="submission" date="2022-05" db="EMBL/GenBank/DDBJ databases">
        <title>Genome Sequencing of Bee-Associated Microbes.</title>
        <authorList>
            <person name="Dunlap C."/>
        </authorList>
    </citation>
    <scope>NUCLEOTIDE SEQUENCE [LARGE SCALE GENOMIC DNA]</scope>
    <source>
        <strain evidence="2 3">NRRL B-14421</strain>
    </source>
</reference>
<comment type="caution">
    <text evidence="2">The sequence shown here is derived from an EMBL/GenBank/DDBJ whole genome shotgun (WGS) entry which is preliminary data.</text>
</comment>
<accession>A0ABT4GHF3</accession>
<dbReference type="Proteomes" id="UP001527099">
    <property type="component" value="Unassembled WGS sequence"/>
</dbReference>
<protein>
    <submittedName>
        <fullName evidence="2">Uncharacterized protein</fullName>
    </submittedName>
</protein>
<keyword evidence="1" id="KW-0812">Transmembrane</keyword>
<gene>
    <name evidence="2" type="ORF">M5X19_22010</name>
</gene>
<name>A0ABT4GHF3_9BACL</name>
<evidence type="ECO:0000313" key="3">
    <source>
        <dbReference type="Proteomes" id="UP001527099"/>
    </source>
</evidence>
<dbReference type="RefSeq" id="WP_051253454.1">
    <property type="nucleotide sequence ID" value="NZ_JAMDMW010000069.1"/>
</dbReference>
<proteinExistence type="predicted"/>
<feature type="transmembrane region" description="Helical" evidence="1">
    <location>
        <begin position="64"/>
        <end position="91"/>
    </location>
</feature>
<keyword evidence="1" id="KW-0472">Membrane</keyword>
<feature type="transmembrane region" description="Helical" evidence="1">
    <location>
        <begin position="32"/>
        <end position="52"/>
    </location>
</feature>
<evidence type="ECO:0000256" key="1">
    <source>
        <dbReference type="SAM" id="Phobius"/>
    </source>
</evidence>
<evidence type="ECO:0000313" key="2">
    <source>
        <dbReference type="EMBL" id="MCY9695556.1"/>
    </source>
</evidence>
<keyword evidence="3" id="KW-1185">Reference proteome</keyword>
<keyword evidence="1" id="KW-1133">Transmembrane helix</keyword>
<feature type="transmembrane region" description="Helical" evidence="1">
    <location>
        <begin position="154"/>
        <end position="173"/>
    </location>
</feature>
<feature type="transmembrane region" description="Helical" evidence="1">
    <location>
        <begin position="6"/>
        <end position="25"/>
    </location>
</feature>